<proteinExistence type="predicted"/>
<feature type="chain" id="PRO_5043130602" evidence="1">
    <location>
        <begin position="18"/>
        <end position="40"/>
    </location>
</feature>
<accession>A0A0R3QGZ2</accession>
<dbReference type="WBParaSite" id="BTMF_0000565001-mRNA-1">
    <property type="protein sequence ID" value="BTMF_0000565001-mRNA-1"/>
    <property type="gene ID" value="BTMF_0000565001"/>
</dbReference>
<reference evidence="4" key="1">
    <citation type="submission" date="2017-02" db="UniProtKB">
        <authorList>
            <consortium name="WormBaseParasite"/>
        </authorList>
    </citation>
    <scope>IDENTIFICATION</scope>
</reference>
<evidence type="ECO:0000313" key="4">
    <source>
        <dbReference type="WBParaSite" id="BTMF_0000565001-mRNA-1"/>
    </source>
</evidence>
<dbReference type="EMBL" id="UZAG01005074">
    <property type="protein sequence ID" value="VDO17459.1"/>
    <property type="molecule type" value="Genomic_DNA"/>
</dbReference>
<dbReference type="Proteomes" id="UP000280834">
    <property type="component" value="Unassembled WGS sequence"/>
</dbReference>
<evidence type="ECO:0000313" key="3">
    <source>
        <dbReference type="Proteomes" id="UP000280834"/>
    </source>
</evidence>
<organism evidence="4">
    <name type="scientific">Brugia timori</name>
    <dbReference type="NCBI Taxonomy" id="42155"/>
    <lineage>
        <taxon>Eukaryota</taxon>
        <taxon>Metazoa</taxon>
        <taxon>Ecdysozoa</taxon>
        <taxon>Nematoda</taxon>
        <taxon>Chromadorea</taxon>
        <taxon>Rhabditida</taxon>
        <taxon>Spirurina</taxon>
        <taxon>Spiruromorpha</taxon>
        <taxon>Filarioidea</taxon>
        <taxon>Onchocercidae</taxon>
        <taxon>Brugia</taxon>
    </lineage>
</organism>
<reference evidence="2 3" key="2">
    <citation type="submission" date="2018-11" db="EMBL/GenBank/DDBJ databases">
        <authorList>
            <consortium name="Pathogen Informatics"/>
        </authorList>
    </citation>
    <scope>NUCLEOTIDE SEQUENCE [LARGE SCALE GENOMIC DNA]</scope>
</reference>
<dbReference type="AlphaFoldDB" id="A0A0R3QGZ2"/>
<evidence type="ECO:0000313" key="2">
    <source>
        <dbReference type="EMBL" id="VDO17459.1"/>
    </source>
</evidence>
<keyword evidence="1" id="KW-0732">Signal</keyword>
<keyword evidence="3" id="KW-1185">Reference proteome</keyword>
<protein>
    <submittedName>
        <fullName evidence="4">Lipoprotein</fullName>
    </submittedName>
</protein>
<gene>
    <name evidence="2" type="ORF">BTMF_LOCUS4924</name>
</gene>
<evidence type="ECO:0000256" key="1">
    <source>
        <dbReference type="SAM" id="SignalP"/>
    </source>
</evidence>
<name>A0A0R3QGZ2_9BILA</name>
<sequence>MKSILLILFSLFNPLNGCIHDGNNYKDGDTWVCLLFHHFY</sequence>
<feature type="signal peptide" evidence="1">
    <location>
        <begin position="1"/>
        <end position="17"/>
    </location>
</feature>